<dbReference type="SUPFAM" id="SSF52540">
    <property type="entry name" value="P-loop containing nucleoside triphosphate hydrolases"/>
    <property type="match status" value="1"/>
</dbReference>
<dbReference type="Gene3D" id="1.25.40.20">
    <property type="entry name" value="Ankyrin repeat-containing domain"/>
    <property type="match status" value="3"/>
</dbReference>
<dbReference type="SUPFAM" id="SSF53474">
    <property type="entry name" value="alpha/beta-Hydrolases"/>
    <property type="match status" value="1"/>
</dbReference>
<dbReference type="InterPro" id="IPR056884">
    <property type="entry name" value="NPHP3-like_N"/>
</dbReference>
<evidence type="ECO:0000259" key="4">
    <source>
        <dbReference type="Pfam" id="PF24883"/>
    </source>
</evidence>
<dbReference type="PROSITE" id="PS50088">
    <property type="entry name" value="ANK_REPEAT"/>
    <property type="match status" value="4"/>
</dbReference>
<dbReference type="SUPFAM" id="SSF48403">
    <property type="entry name" value="Ankyrin repeat"/>
    <property type="match status" value="2"/>
</dbReference>
<keyword evidence="2 3" id="KW-0040">ANK repeat</keyword>
<dbReference type="PANTHER" id="PTHR24198">
    <property type="entry name" value="ANKYRIN REPEAT AND PROTEIN KINASE DOMAIN-CONTAINING PROTEIN"/>
    <property type="match status" value="1"/>
</dbReference>
<name>A0A8H4U757_9HYPO</name>
<dbReference type="SMART" id="SM00248">
    <property type="entry name" value="ANK"/>
    <property type="match status" value="16"/>
</dbReference>
<proteinExistence type="predicted"/>
<dbReference type="Gene3D" id="3.40.50.300">
    <property type="entry name" value="P-loop containing nucleotide triphosphate hydrolases"/>
    <property type="match status" value="1"/>
</dbReference>
<reference evidence="5" key="2">
    <citation type="submission" date="2020-05" db="EMBL/GenBank/DDBJ databases">
        <authorList>
            <person name="Kim H.-S."/>
            <person name="Proctor R.H."/>
            <person name="Brown D.W."/>
        </authorList>
    </citation>
    <scope>NUCLEOTIDE SEQUENCE</scope>
    <source>
        <strain evidence="5">NRRL 20472</strain>
    </source>
</reference>
<evidence type="ECO:0000256" key="1">
    <source>
        <dbReference type="ARBA" id="ARBA00022737"/>
    </source>
</evidence>
<dbReference type="Proteomes" id="UP000622797">
    <property type="component" value="Unassembled WGS sequence"/>
</dbReference>
<feature type="domain" description="Nephrocystin 3-like N-terminal" evidence="4">
    <location>
        <begin position="409"/>
        <end position="586"/>
    </location>
</feature>
<feature type="repeat" description="ANK" evidence="3">
    <location>
        <begin position="939"/>
        <end position="971"/>
    </location>
</feature>
<protein>
    <recommendedName>
        <fullName evidence="4">Nephrocystin 3-like N-terminal domain-containing protein</fullName>
    </recommendedName>
</protein>
<evidence type="ECO:0000313" key="5">
    <source>
        <dbReference type="EMBL" id="KAF4971006.1"/>
    </source>
</evidence>
<dbReference type="EMBL" id="JABEXW010000105">
    <property type="protein sequence ID" value="KAF4971006.1"/>
    <property type="molecule type" value="Genomic_DNA"/>
</dbReference>
<keyword evidence="1" id="KW-0677">Repeat</keyword>
<feature type="repeat" description="ANK" evidence="3">
    <location>
        <begin position="1379"/>
        <end position="1403"/>
    </location>
</feature>
<comment type="caution">
    <text evidence="5">The sequence shown here is derived from an EMBL/GenBank/DDBJ whole genome shotgun (WGS) entry which is preliminary data.</text>
</comment>
<evidence type="ECO:0000256" key="2">
    <source>
        <dbReference type="ARBA" id="ARBA00023043"/>
    </source>
</evidence>
<feature type="repeat" description="ANK" evidence="3">
    <location>
        <begin position="1515"/>
        <end position="1539"/>
    </location>
</feature>
<sequence length="1580" mass="177915">MPSYLNFRLRGIPLEYETRAQVRDLVSETLGLEPSTSPTVYSLAISPGYQNSRTATLSFTTIPSQLSDRSENEWEINLPNGDDLDFDKSLVFDTHLAGFTPLQHTSDDDCHVDVIVVCGLGGHALGSFKEKSGRFVWLRDALPLEMPHARVLTYGYDSHLVQSSSFQSLTDLGRALQLDLEGIRDPSQQRPIVFIGHSLGGLVIKETVLRLKEEPLGPDTSILTAISGFLFFGVPHQGLAVECLVPLVKDSPNRALLESLNKNSPLLQRLQREFSSTLGTRRCPVVSFYETKESPTGVEGQDGKWKMTGPCKVLVEVSSATCGSQHQHPIDRNHSEMVKYSNAHDVLYKRVMLALRPLLSISRGQHYATGTGVGVNSLVSLSDDEKECLRSLSFQEQEHRYSEIHYAKGTCEWLLEDSQYQAWMNKPRGLFWIKGNPGTGKSVLMKFAVDMMDRRKSGELAVSFFIHGRGVTLQRSPLGLFRALLNSMLRSFPTYLVEFTERFKDREERYGSYERNNGWRWTEKELQEFMSKVLCEGTKSQSVVIFVDALDECGGDDAKRLLTYFKNIMEDVESKGSLLKICFSSRHYPILGLETTSKIYVEQRNDRDIRLVIQDRLKEIEPPQKRRGIETEILLKAHGGFQWAILIANMIHDENAIGARIETLHEKITTIPEDLNELYAVVLSGANKEEKHQMTKLFRWVLFAERPLSAQELREALATDQDMDYTTVQELRCHDNYSDNLSQFEIRVRHISRGLVEFQTREVWEIYVLDGEDWDREAQFVHQSAADFIVERFLSHVDHESIPQSVIGPSHYEISRSCLRYITLAEILDGGQLSRGQLSTRFPLMPYGVAFVLHHVRAVENQGISQTDLLKLIQRDRPQRFSMLATIWRIMDPDRIYAPIGWPFEGATPLHVLVGFGSASFLDIFLQKDEAQLVARDSYGNTPLLIALRENHQDLALMLLNRSIAWQVEDDEVVSRVAQIGAGAERRDYLGHANTDNDDGETPLSVALSVRDDKAILRLIDAGADVKNEKELLFHAVNSKNKVLLLTLIQKGANLDGAVFFAVNSLNQTYHDDDTLHELLSELLKAGANTSRFPGWVREYGDESDDDENDSGDYEAIVAASRKGRTQLVSLLLSHGSSAIVQGDDGVFPLLAATTNNHLETVKVLLHAAPEAVLLEDYDGTTALTSAATNHFFDLALHLIQEGEGGAYIPSDLFLNAVSSNELELVKAIMQADQDFIYWVSEGDETPFVVAVREGYHEMAKLLLDTDEFNINEVDGDGRSPLWWTLVRKDMRMARHLLETGGVDVNEKDADGNTPLWWAIGQKNKGLVKLLLDTGEVYVNEVNEDGWVPLNWLIKEGKENMVKLFLENDKDDIYGRDKYGRTPFWWAIKKGMEDIVKILLDTGNIDIHEEDENGRTILWWIIKKGNDRVIKMALDSGMFDINTKYQSGRTPISQAAFYGDEETFNLLLGTGRANIDVIDNFGWTLLSSAAQGGNGTIVQQLLDMKKFDINAKDLTGRTPLFWAVFDGRRDVVKILLGTGKADIGLADEEGYTPLSIAEEKSDRVIVDLLLDYKTRNTGSC</sequence>
<feature type="repeat" description="ANK" evidence="3">
    <location>
        <begin position="999"/>
        <end position="1031"/>
    </location>
</feature>
<organism evidence="5 6">
    <name type="scientific">Fusarium sarcochroum</name>
    <dbReference type="NCBI Taxonomy" id="1208366"/>
    <lineage>
        <taxon>Eukaryota</taxon>
        <taxon>Fungi</taxon>
        <taxon>Dikarya</taxon>
        <taxon>Ascomycota</taxon>
        <taxon>Pezizomycotina</taxon>
        <taxon>Sordariomycetes</taxon>
        <taxon>Hypocreomycetidae</taxon>
        <taxon>Hypocreales</taxon>
        <taxon>Nectriaceae</taxon>
        <taxon>Fusarium</taxon>
        <taxon>Fusarium lateritium species complex</taxon>
    </lineage>
</organism>
<evidence type="ECO:0000256" key="3">
    <source>
        <dbReference type="PROSITE-ProRule" id="PRU00023"/>
    </source>
</evidence>
<dbReference type="Pfam" id="PF24883">
    <property type="entry name" value="NPHP3_N"/>
    <property type="match status" value="1"/>
</dbReference>
<keyword evidence="6" id="KW-1185">Reference proteome</keyword>
<dbReference type="OrthoDB" id="1658288at2759"/>
<dbReference type="InterPro" id="IPR027417">
    <property type="entry name" value="P-loop_NTPase"/>
</dbReference>
<accession>A0A8H4U757</accession>
<dbReference type="Pfam" id="PF12796">
    <property type="entry name" value="Ank_2"/>
    <property type="match status" value="4"/>
</dbReference>
<dbReference type="Gene3D" id="3.40.50.1820">
    <property type="entry name" value="alpha/beta hydrolase"/>
    <property type="match status" value="1"/>
</dbReference>
<dbReference type="PROSITE" id="PS50297">
    <property type="entry name" value="ANK_REP_REGION"/>
    <property type="match status" value="3"/>
</dbReference>
<dbReference type="PANTHER" id="PTHR24198:SF165">
    <property type="entry name" value="ANKYRIN REPEAT-CONTAINING PROTEIN-RELATED"/>
    <property type="match status" value="1"/>
</dbReference>
<evidence type="ECO:0000313" key="6">
    <source>
        <dbReference type="Proteomes" id="UP000622797"/>
    </source>
</evidence>
<reference evidence="5" key="1">
    <citation type="journal article" date="2020" name="BMC Genomics">
        <title>Correction to: Identification and distribution of gene clusters required for synthesis of sphingolipid metabolism inhibitors in diverse species of the filamentous fungus Fusarium.</title>
        <authorList>
            <person name="Kim H.S."/>
            <person name="Lohmar J.M."/>
            <person name="Busman M."/>
            <person name="Brown D.W."/>
            <person name="Naumann T.A."/>
            <person name="Divon H.H."/>
            <person name="Lysoe E."/>
            <person name="Uhlig S."/>
            <person name="Proctor R.H."/>
        </authorList>
    </citation>
    <scope>NUCLEOTIDE SEQUENCE</scope>
    <source>
        <strain evidence="5">NRRL 20472</strain>
    </source>
</reference>
<dbReference type="InterPro" id="IPR036770">
    <property type="entry name" value="Ankyrin_rpt-contain_sf"/>
</dbReference>
<gene>
    <name evidence="5" type="ORF">FSARC_2109</name>
</gene>
<dbReference type="InterPro" id="IPR029058">
    <property type="entry name" value="AB_hydrolase_fold"/>
</dbReference>
<dbReference type="InterPro" id="IPR002110">
    <property type="entry name" value="Ankyrin_rpt"/>
</dbReference>